<dbReference type="FunFam" id="3.40.50.300:FF:000695">
    <property type="entry name" value="Flagellar biosynthesis regulator FlhF"/>
    <property type="match status" value="1"/>
</dbReference>
<dbReference type="InterPro" id="IPR003593">
    <property type="entry name" value="AAA+_ATPase"/>
</dbReference>
<gene>
    <name evidence="16" type="ORF">UBAL3_80630051</name>
</gene>
<evidence type="ECO:0000256" key="12">
    <source>
        <dbReference type="ARBA" id="ARBA00025337"/>
    </source>
</evidence>
<dbReference type="InterPro" id="IPR047040">
    <property type="entry name" value="FlhF__GTPase_dom"/>
</dbReference>
<dbReference type="SMART" id="SM00962">
    <property type="entry name" value="SRP54"/>
    <property type="match status" value="1"/>
</dbReference>
<comment type="function">
    <text evidence="12">Necessary for flagellar biosynthesis. May be involved in translocation of the flagellum.</text>
</comment>
<keyword evidence="9" id="KW-0342">GTP-binding</keyword>
<dbReference type="Pfam" id="PF00448">
    <property type="entry name" value="SRP54"/>
    <property type="match status" value="1"/>
</dbReference>
<evidence type="ECO:0000256" key="3">
    <source>
        <dbReference type="ARBA" id="ARBA00014919"/>
    </source>
</evidence>
<dbReference type="GO" id="GO:0005047">
    <property type="term" value="F:signal recognition particle binding"/>
    <property type="evidence" value="ECO:0007669"/>
    <property type="project" value="TreeGrafter"/>
</dbReference>
<keyword evidence="11" id="KW-1006">Bacterial flagellum protein export</keyword>
<dbReference type="GO" id="GO:0005525">
    <property type="term" value="F:GTP binding"/>
    <property type="evidence" value="ECO:0007669"/>
    <property type="project" value="UniProtKB-KW"/>
</dbReference>
<evidence type="ECO:0000256" key="5">
    <source>
        <dbReference type="ARBA" id="ARBA00022475"/>
    </source>
</evidence>
<dbReference type="GO" id="GO:0005886">
    <property type="term" value="C:plasma membrane"/>
    <property type="evidence" value="ECO:0007669"/>
    <property type="project" value="UniProtKB-SubCell"/>
</dbReference>
<organism evidence="16 17">
    <name type="scientific">Leptospirillum ferrodiazotrophum</name>
    <dbReference type="NCBI Taxonomy" id="412449"/>
    <lineage>
        <taxon>Bacteria</taxon>
        <taxon>Pseudomonadati</taxon>
        <taxon>Nitrospirota</taxon>
        <taxon>Nitrospiria</taxon>
        <taxon>Nitrospirales</taxon>
        <taxon>Nitrospiraceae</taxon>
        <taxon>Leptospirillum</taxon>
    </lineage>
</organism>
<keyword evidence="5" id="KW-1003">Cell membrane</keyword>
<dbReference type="PANTHER" id="PTHR43134">
    <property type="entry name" value="SIGNAL RECOGNITION PARTICLE RECEPTOR SUBUNIT ALPHA"/>
    <property type="match status" value="1"/>
</dbReference>
<keyword evidence="7" id="KW-1005">Bacterial flagellum biogenesis</keyword>
<evidence type="ECO:0000256" key="1">
    <source>
        <dbReference type="ARBA" id="ARBA00004413"/>
    </source>
</evidence>
<keyword evidence="16" id="KW-0282">Flagellum</keyword>
<dbReference type="CDD" id="cd17873">
    <property type="entry name" value="FlhF"/>
    <property type="match status" value="1"/>
</dbReference>
<evidence type="ECO:0000259" key="15">
    <source>
        <dbReference type="SMART" id="SM00962"/>
    </source>
</evidence>
<feature type="domain" description="AAA+ ATPase" evidence="14">
    <location>
        <begin position="191"/>
        <end position="339"/>
    </location>
</feature>
<evidence type="ECO:0000256" key="7">
    <source>
        <dbReference type="ARBA" id="ARBA00022795"/>
    </source>
</evidence>
<keyword evidence="4" id="KW-0813">Transport</keyword>
<accession>C6HWL8</accession>
<dbReference type="PANTHER" id="PTHR43134:SF3">
    <property type="entry name" value="FLAGELLAR BIOSYNTHESIS PROTEIN FLHF"/>
    <property type="match status" value="1"/>
</dbReference>
<evidence type="ECO:0000256" key="10">
    <source>
        <dbReference type="ARBA" id="ARBA00023136"/>
    </source>
</evidence>
<evidence type="ECO:0000256" key="8">
    <source>
        <dbReference type="ARBA" id="ARBA00022927"/>
    </source>
</evidence>
<evidence type="ECO:0000256" key="4">
    <source>
        <dbReference type="ARBA" id="ARBA00022448"/>
    </source>
</evidence>
<keyword evidence="16" id="KW-0966">Cell projection</keyword>
<keyword evidence="10" id="KW-0472">Membrane</keyword>
<proteinExistence type="inferred from homology"/>
<dbReference type="Gene3D" id="1.20.120.1380">
    <property type="entry name" value="Flagellar FlhF biosynthesis protein, N domain"/>
    <property type="match status" value="1"/>
</dbReference>
<dbReference type="EMBL" id="GG693870">
    <property type="protein sequence ID" value="EES52994.1"/>
    <property type="molecule type" value="Genomic_DNA"/>
</dbReference>
<dbReference type="GO" id="GO:0044781">
    <property type="term" value="P:bacterial-type flagellum organization"/>
    <property type="evidence" value="ECO:0007669"/>
    <property type="project" value="UniProtKB-KW"/>
</dbReference>
<evidence type="ECO:0000256" key="9">
    <source>
        <dbReference type="ARBA" id="ARBA00023134"/>
    </source>
</evidence>
<protein>
    <recommendedName>
        <fullName evidence="3">Flagellar biosynthesis protein FlhF</fullName>
    </recommendedName>
    <alternativeName>
        <fullName evidence="13">Flagella-associated GTP-binding protein</fullName>
    </alternativeName>
</protein>
<evidence type="ECO:0000256" key="2">
    <source>
        <dbReference type="ARBA" id="ARBA00008531"/>
    </source>
</evidence>
<evidence type="ECO:0000256" key="6">
    <source>
        <dbReference type="ARBA" id="ARBA00022741"/>
    </source>
</evidence>
<dbReference type="InterPro" id="IPR000897">
    <property type="entry name" value="SRP54_GTPase_dom"/>
</dbReference>
<name>C6HWL8_9BACT</name>
<evidence type="ECO:0000313" key="16">
    <source>
        <dbReference type="EMBL" id="EES52994.1"/>
    </source>
</evidence>
<evidence type="ECO:0000256" key="13">
    <source>
        <dbReference type="ARBA" id="ARBA00030866"/>
    </source>
</evidence>
<dbReference type="AlphaFoldDB" id="C6HWL8"/>
<evidence type="ECO:0000259" key="14">
    <source>
        <dbReference type="SMART" id="SM00382"/>
    </source>
</evidence>
<dbReference type="GO" id="GO:0003924">
    <property type="term" value="F:GTPase activity"/>
    <property type="evidence" value="ECO:0007669"/>
    <property type="project" value="InterPro"/>
</dbReference>
<reference evidence="16 17" key="1">
    <citation type="journal article" date="2009" name="Appl. Environ. Microbiol.">
        <title>Community genomic and proteomic analyses of chemoautotrophic iron-oxidizing "Leptospirillum rubarum" (Group II) and "Leptospirillum ferrodiazotrophum" (Group III) bacteria in acid mine drainage biofilms.</title>
        <authorList>
            <person name="Goltsman D.S."/>
            <person name="Denef V.J."/>
            <person name="Singer S.W."/>
            <person name="VerBerkmoes N.C."/>
            <person name="Lefsrud M."/>
            <person name="Mueller R.S."/>
            <person name="Dick G.J."/>
            <person name="Sun C.L."/>
            <person name="Wheeler K.E."/>
            <person name="Zemla A."/>
            <person name="Baker B.J."/>
            <person name="Hauser L."/>
            <person name="Land M."/>
            <person name="Shah M.B."/>
            <person name="Thelen M.P."/>
            <person name="Hettich R.L."/>
            <person name="Banfield J.F."/>
        </authorList>
    </citation>
    <scope>NUCLEOTIDE SEQUENCE [LARGE SCALE GENOMIC DNA]</scope>
</reference>
<dbReference type="GO" id="GO:0015031">
    <property type="term" value="P:protein transport"/>
    <property type="evidence" value="ECO:0007669"/>
    <property type="project" value="UniProtKB-KW"/>
</dbReference>
<keyword evidence="17" id="KW-1185">Reference proteome</keyword>
<keyword evidence="8" id="KW-0653">Protein transport</keyword>
<feature type="domain" description="SRP54-type proteins GTP-binding" evidence="15">
    <location>
        <begin position="192"/>
        <end position="385"/>
    </location>
</feature>
<dbReference type="Gene3D" id="3.40.50.300">
    <property type="entry name" value="P-loop containing nucleotide triphosphate hydrolases"/>
    <property type="match status" value="1"/>
</dbReference>
<dbReference type="GO" id="GO:0006614">
    <property type="term" value="P:SRP-dependent cotranslational protein targeting to membrane"/>
    <property type="evidence" value="ECO:0007669"/>
    <property type="project" value="InterPro"/>
</dbReference>
<dbReference type="SUPFAM" id="SSF52540">
    <property type="entry name" value="P-loop containing nucleoside triphosphate hydrolases"/>
    <property type="match status" value="1"/>
</dbReference>
<evidence type="ECO:0000256" key="11">
    <source>
        <dbReference type="ARBA" id="ARBA00023225"/>
    </source>
</evidence>
<keyword evidence="6" id="KW-0547">Nucleotide-binding</keyword>
<comment type="subcellular location">
    <subcellularLocation>
        <location evidence="1">Cell membrane</location>
        <topology evidence="1">Peripheral membrane protein</topology>
        <orientation evidence="1">Cytoplasmic side</orientation>
    </subcellularLocation>
</comment>
<dbReference type="Proteomes" id="UP000009374">
    <property type="component" value="Unassembled WGS sequence"/>
</dbReference>
<comment type="similarity">
    <text evidence="2">Belongs to the GTP-binding SRP family.</text>
</comment>
<keyword evidence="16" id="KW-0969">Cilium</keyword>
<dbReference type="SMART" id="SM00382">
    <property type="entry name" value="AAA"/>
    <property type="match status" value="1"/>
</dbReference>
<evidence type="ECO:0000313" key="17">
    <source>
        <dbReference type="Proteomes" id="UP000009374"/>
    </source>
</evidence>
<sequence>MLIKTFEGVDMNDALKKVKKELGGDAVILSSRKASDVSGGGRDGVVVTAGLPQIDPPWAHHLPGGPDESPDGLRLSEMDALREMIDRMEREWGPGASQTLRDLIARVGAVSDGGAAPLSPPFNPEEEAEKVLVEGGFSEQDRQEILEGFRLLSYQPVEWTPSQVRSLLQFLVSQKIDVTGSLFAAEGRPGRPKVVLFVGPTGVGKTTTVAKIGAGLVARHKKRVGLLNLDTYRIGAVEQLRIYGDLMGVPVEVANTASRLSGAIGRLSENDVILVDSAGRSDGGGEELLPFLSVLSSGQEYDLSVVLVVSAGQKARDLERTATAYQKIRPEALVVTKIDETGALGSLYGLLAHGRLPVSYVTTGQKVPEDIEVAHGGRLAEWMIEGWSRDGSGVRA</sequence>
<dbReference type="InterPro" id="IPR027417">
    <property type="entry name" value="P-loop_NTPase"/>
</dbReference>